<dbReference type="OrthoDB" id="2789670at2759"/>
<evidence type="ECO:0000256" key="1">
    <source>
        <dbReference type="ARBA" id="ARBA00001971"/>
    </source>
</evidence>
<evidence type="ECO:0000256" key="11">
    <source>
        <dbReference type="ARBA" id="ARBA00023033"/>
    </source>
</evidence>
<keyword evidence="9 14" id="KW-0560">Oxidoreductase</keyword>
<dbReference type="EMBL" id="KV429047">
    <property type="protein sequence ID" value="KZT71079.1"/>
    <property type="molecule type" value="Genomic_DNA"/>
</dbReference>
<keyword evidence="5 13" id="KW-0349">Heme</keyword>
<evidence type="ECO:0000256" key="3">
    <source>
        <dbReference type="ARBA" id="ARBA00005179"/>
    </source>
</evidence>
<evidence type="ECO:0000256" key="9">
    <source>
        <dbReference type="ARBA" id="ARBA00023002"/>
    </source>
</evidence>
<evidence type="ECO:0000313" key="15">
    <source>
        <dbReference type="EMBL" id="KZT71079.1"/>
    </source>
</evidence>
<comment type="pathway">
    <text evidence="3">Secondary metabolite biosynthesis.</text>
</comment>
<feature type="binding site" description="axial binding residue" evidence="13">
    <location>
        <position position="389"/>
    </location>
    <ligand>
        <name>heme</name>
        <dbReference type="ChEBI" id="CHEBI:30413"/>
    </ligand>
    <ligandPart>
        <name>Fe</name>
        <dbReference type="ChEBI" id="CHEBI:18248"/>
    </ligandPart>
</feature>
<dbReference type="SUPFAM" id="SSF48264">
    <property type="entry name" value="Cytochrome P450"/>
    <property type="match status" value="1"/>
</dbReference>
<keyword evidence="10 13" id="KW-0408">Iron</keyword>
<dbReference type="InterPro" id="IPR001128">
    <property type="entry name" value="Cyt_P450"/>
</dbReference>
<evidence type="ECO:0000256" key="4">
    <source>
        <dbReference type="ARBA" id="ARBA00010617"/>
    </source>
</evidence>
<evidence type="ECO:0000313" key="16">
    <source>
        <dbReference type="Proteomes" id="UP000076727"/>
    </source>
</evidence>
<evidence type="ECO:0000256" key="7">
    <source>
        <dbReference type="ARBA" id="ARBA00022723"/>
    </source>
</evidence>
<keyword evidence="6" id="KW-0812">Transmembrane</keyword>
<keyword evidence="8" id="KW-1133">Transmembrane helix</keyword>
<evidence type="ECO:0000256" key="14">
    <source>
        <dbReference type="RuleBase" id="RU000461"/>
    </source>
</evidence>
<dbReference type="GO" id="GO:0004497">
    <property type="term" value="F:monooxygenase activity"/>
    <property type="evidence" value="ECO:0007669"/>
    <property type="project" value="UniProtKB-KW"/>
</dbReference>
<dbReference type="Pfam" id="PF00067">
    <property type="entry name" value="p450"/>
    <property type="match status" value="1"/>
</dbReference>
<dbReference type="InterPro" id="IPR050364">
    <property type="entry name" value="Cytochrome_P450_fung"/>
</dbReference>
<protein>
    <submittedName>
        <fullName evidence="15">Cytochrome P450</fullName>
    </submittedName>
</protein>
<evidence type="ECO:0000256" key="2">
    <source>
        <dbReference type="ARBA" id="ARBA00004167"/>
    </source>
</evidence>
<dbReference type="GO" id="GO:0016705">
    <property type="term" value="F:oxidoreductase activity, acting on paired donors, with incorporation or reduction of molecular oxygen"/>
    <property type="evidence" value="ECO:0007669"/>
    <property type="project" value="InterPro"/>
</dbReference>
<dbReference type="InterPro" id="IPR002401">
    <property type="entry name" value="Cyt_P450_E_grp-I"/>
</dbReference>
<dbReference type="InterPro" id="IPR036396">
    <property type="entry name" value="Cyt_P450_sf"/>
</dbReference>
<comment type="similarity">
    <text evidence="4 14">Belongs to the cytochrome P450 family.</text>
</comment>
<dbReference type="PRINTS" id="PR00385">
    <property type="entry name" value="P450"/>
</dbReference>
<organism evidence="15 16">
    <name type="scientific">Daedalea quercina L-15889</name>
    <dbReference type="NCBI Taxonomy" id="1314783"/>
    <lineage>
        <taxon>Eukaryota</taxon>
        <taxon>Fungi</taxon>
        <taxon>Dikarya</taxon>
        <taxon>Basidiomycota</taxon>
        <taxon>Agaricomycotina</taxon>
        <taxon>Agaricomycetes</taxon>
        <taxon>Polyporales</taxon>
        <taxon>Fomitopsis</taxon>
    </lineage>
</organism>
<keyword evidence="11 14" id="KW-0503">Monooxygenase</keyword>
<evidence type="ECO:0000256" key="6">
    <source>
        <dbReference type="ARBA" id="ARBA00022692"/>
    </source>
</evidence>
<proteinExistence type="inferred from homology"/>
<dbReference type="Proteomes" id="UP000076727">
    <property type="component" value="Unassembled WGS sequence"/>
</dbReference>
<evidence type="ECO:0000256" key="12">
    <source>
        <dbReference type="ARBA" id="ARBA00023136"/>
    </source>
</evidence>
<accession>A0A165RRJ6</accession>
<gene>
    <name evidence="15" type="ORF">DAEQUDRAFT_810083</name>
</gene>
<dbReference type="PANTHER" id="PTHR46300:SF7">
    <property type="entry name" value="P450, PUTATIVE (EUROFUNG)-RELATED"/>
    <property type="match status" value="1"/>
</dbReference>
<evidence type="ECO:0000256" key="8">
    <source>
        <dbReference type="ARBA" id="ARBA00022989"/>
    </source>
</evidence>
<comment type="subcellular location">
    <subcellularLocation>
        <location evidence="2">Membrane</location>
        <topology evidence="2">Single-pass membrane protein</topology>
    </subcellularLocation>
</comment>
<keyword evidence="7 13" id="KW-0479">Metal-binding</keyword>
<dbReference type="AlphaFoldDB" id="A0A165RRJ6"/>
<evidence type="ECO:0000256" key="5">
    <source>
        <dbReference type="ARBA" id="ARBA00022617"/>
    </source>
</evidence>
<keyword evidence="16" id="KW-1185">Reference proteome</keyword>
<sequence>MPKEREWLTFTDWGKTYGEVVYASLLGRSFIILNSPDAINELLEKRSANYSDRPVQMLAGELVGYSSFMPLARYGERYRQGRKIMTGALNPRETSFTRQIVTQKTAQFLSKLFYSPEDARLHIRWIVASIAFQITHGHAVESFDDPLVRVAEQCTHEFSFLASPGAYLVDLIPALRYLPAWLPGNGWKRKVHEWRENAERLRDAPYDFVRERMTKGMAGPSVTASLIEENPNHTVEEDTLFRYMTGSFYSGGADTTVSSIESFFMAMILYPDVQRTAQMELDKVIGRGELATWEDMAKLPYVKGLLSEVYRWNPVGPLALPRNVTNEDEYKGYRIPVGATIFGNSWGVLHNPSLYPDPFEFKPSRYSKADNELNPDPRLYVFGYGRRACPGKTLAEDTMFRVVTATLALFDISMPTDSQGRPIKPDTTFTGIIAHAPPFLCEVTPRFPNTNTLISQLTQ</sequence>
<dbReference type="Gene3D" id="1.10.630.10">
    <property type="entry name" value="Cytochrome P450"/>
    <property type="match status" value="1"/>
</dbReference>
<dbReference type="InterPro" id="IPR017972">
    <property type="entry name" value="Cyt_P450_CS"/>
</dbReference>
<dbReference type="GO" id="GO:0005506">
    <property type="term" value="F:iron ion binding"/>
    <property type="evidence" value="ECO:0007669"/>
    <property type="project" value="InterPro"/>
</dbReference>
<comment type="cofactor">
    <cofactor evidence="1 13">
        <name>heme</name>
        <dbReference type="ChEBI" id="CHEBI:30413"/>
    </cofactor>
</comment>
<dbReference type="PROSITE" id="PS00086">
    <property type="entry name" value="CYTOCHROME_P450"/>
    <property type="match status" value="1"/>
</dbReference>
<dbReference type="PANTHER" id="PTHR46300">
    <property type="entry name" value="P450, PUTATIVE (EUROFUNG)-RELATED-RELATED"/>
    <property type="match status" value="1"/>
</dbReference>
<reference evidence="15 16" key="1">
    <citation type="journal article" date="2016" name="Mol. Biol. Evol.">
        <title>Comparative Genomics of Early-Diverging Mushroom-Forming Fungi Provides Insights into the Origins of Lignocellulose Decay Capabilities.</title>
        <authorList>
            <person name="Nagy L.G."/>
            <person name="Riley R."/>
            <person name="Tritt A."/>
            <person name="Adam C."/>
            <person name="Daum C."/>
            <person name="Floudas D."/>
            <person name="Sun H."/>
            <person name="Yadav J.S."/>
            <person name="Pangilinan J."/>
            <person name="Larsson K.H."/>
            <person name="Matsuura K."/>
            <person name="Barry K."/>
            <person name="Labutti K."/>
            <person name="Kuo R."/>
            <person name="Ohm R.A."/>
            <person name="Bhattacharya S.S."/>
            <person name="Shirouzu T."/>
            <person name="Yoshinaga Y."/>
            <person name="Martin F.M."/>
            <person name="Grigoriev I.V."/>
            <person name="Hibbett D.S."/>
        </authorList>
    </citation>
    <scope>NUCLEOTIDE SEQUENCE [LARGE SCALE GENOMIC DNA]</scope>
    <source>
        <strain evidence="15 16">L-15889</strain>
    </source>
</reference>
<dbReference type="GO" id="GO:0020037">
    <property type="term" value="F:heme binding"/>
    <property type="evidence" value="ECO:0007669"/>
    <property type="project" value="InterPro"/>
</dbReference>
<dbReference type="STRING" id="1314783.A0A165RRJ6"/>
<name>A0A165RRJ6_9APHY</name>
<dbReference type="GO" id="GO:0016020">
    <property type="term" value="C:membrane"/>
    <property type="evidence" value="ECO:0007669"/>
    <property type="project" value="UniProtKB-SubCell"/>
</dbReference>
<evidence type="ECO:0000256" key="10">
    <source>
        <dbReference type="ARBA" id="ARBA00023004"/>
    </source>
</evidence>
<dbReference type="CDD" id="cd11065">
    <property type="entry name" value="CYP64-like"/>
    <property type="match status" value="1"/>
</dbReference>
<evidence type="ECO:0000256" key="13">
    <source>
        <dbReference type="PIRSR" id="PIRSR602401-1"/>
    </source>
</evidence>
<dbReference type="PRINTS" id="PR00463">
    <property type="entry name" value="EP450I"/>
</dbReference>
<keyword evidence="12" id="KW-0472">Membrane</keyword>